<feature type="domain" description="Calcineurin-like phosphoesterase" evidence="2">
    <location>
        <begin position="50"/>
        <end position="118"/>
    </location>
</feature>
<dbReference type="SUPFAM" id="SSF56300">
    <property type="entry name" value="Metallo-dependent phosphatases"/>
    <property type="match status" value="1"/>
</dbReference>
<dbReference type="InterPro" id="IPR004843">
    <property type="entry name" value="Calcineurin-like_PHP"/>
</dbReference>
<dbReference type="CDD" id="cd00838">
    <property type="entry name" value="MPP_superfamily"/>
    <property type="match status" value="1"/>
</dbReference>
<dbReference type="Gene3D" id="3.60.21.10">
    <property type="match status" value="1"/>
</dbReference>
<dbReference type="InterPro" id="IPR029052">
    <property type="entry name" value="Metallo-depent_PP-like"/>
</dbReference>
<gene>
    <name evidence="3" type="ORF">COT26_02195</name>
</gene>
<evidence type="ECO:0000313" key="3">
    <source>
        <dbReference type="EMBL" id="PIS40667.1"/>
    </source>
</evidence>
<dbReference type="Pfam" id="PF00149">
    <property type="entry name" value="Metallophos"/>
    <property type="match status" value="1"/>
</dbReference>
<dbReference type="GO" id="GO:0016787">
    <property type="term" value="F:hydrolase activity"/>
    <property type="evidence" value="ECO:0007669"/>
    <property type="project" value="InterPro"/>
</dbReference>
<keyword evidence="1" id="KW-0472">Membrane</keyword>
<reference evidence="4" key="1">
    <citation type="submission" date="2017-09" db="EMBL/GenBank/DDBJ databases">
        <title>Depth-based differentiation of microbial function through sediment-hosted aquifers and enrichment of novel symbionts in the deep terrestrial subsurface.</title>
        <authorList>
            <person name="Probst A.J."/>
            <person name="Ladd B."/>
            <person name="Jarett J.K."/>
            <person name="Geller-Mcgrath D.E."/>
            <person name="Sieber C.M.K."/>
            <person name="Emerson J.B."/>
            <person name="Anantharaman K."/>
            <person name="Thomas B.C."/>
            <person name="Malmstrom R."/>
            <person name="Stieglmeier M."/>
            <person name="Klingl A."/>
            <person name="Woyke T."/>
            <person name="Ryan C.M."/>
            <person name="Banfield J.F."/>
        </authorList>
    </citation>
    <scope>NUCLEOTIDE SEQUENCE [LARGE SCALE GENOMIC DNA]</scope>
</reference>
<keyword evidence="1" id="KW-1133">Transmembrane helix</keyword>
<accession>A0A2H0YQ98</accession>
<dbReference type="EMBL" id="PEXW01000046">
    <property type="protein sequence ID" value="PIS40667.1"/>
    <property type="molecule type" value="Genomic_DNA"/>
</dbReference>
<proteinExistence type="predicted"/>
<keyword evidence="1" id="KW-0812">Transmembrane</keyword>
<comment type="caution">
    <text evidence="3">The sequence shown here is derived from an EMBL/GenBank/DDBJ whole genome shotgun (WGS) entry which is preliminary data.</text>
</comment>
<protein>
    <recommendedName>
        <fullName evidence="2">Calcineurin-like phosphoesterase domain-containing protein</fullName>
    </recommendedName>
</protein>
<evidence type="ECO:0000256" key="1">
    <source>
        <dbReference type="SAM" id="Phobius"/>
    </source>
</evidence>
<feature type="non-terminal residue" evidence="3">
    <location>
        <position position="122"/>
    </location>
</feature>
<evidence type="ECO:0000313" key="4">
    <source>
        <dbReference type="Proteomes" id="UP000236845"/>
    </source>
</evidence>
<dbReference type="AlphaFoldDB" id="A0A2H0YQ98"/>
<organism evidence="3 4">
    <name type="scientific">Candidatus Kerfeldbacteria bacterium CG08_land_8_20_14_0_20_43_14</name>
    <dbReference type="NCBI Taxonomy" id="2014246"/>
    <lineage>
        <taxon>Bacteria</taxon>
        <taxon>Candidatus Kerfeldiibacteriota</taxon>
    </lineage>
</organism>
<dbReference type="Proteomes" id="UP000236845">
    <property type="component" value="Unassembled WGS sequence"/>
</dbReference>
<name>A0A2H0YQ98_9BACT</name>
<evidence type="ECO:0000259" key="2">
    <source>
        <dbReference type="Pfam" id="PF00149"/>
    </source>
</evidence>
<sequence>MKSVYRISLLALIIGLGLVLLFNLWRPVALNFGQLSNLAFPKSSAGQFAFAVIGDNEGENPFYADLIRQISQNQDIKFLLHVGDATASGTSEEFQALKKANAELGLKIPVYFVPGNHDLTTD</sequence>
<feature type="transmembrane region" description="Helical" evidence="1">
    <location>
        <begin position="7"/>
        <end position="25"/>
    </location>
</feature>